<dbReference type="PANTHER" id="PTHR31944:SF129">
    <property type="entry name" value="ASPYRIDONES CLUSTER REGULATOR APDR-RELATED"/>
    <property type="match status" value="1"/>
</dbReference>
<accession>A0A1Q5Q6W2</accession>
<dbReference type="Pfam" id="PF04082">
    <property type="entry name" value="Fungal_trans"/>
    <property type="match status" value="1"/>
</dbReference>
<evidence type="ECO:0000259" key="7">
    <source>
        <dbReference type="SMART" id="SM00906"/>
    </source>
</evidence>
<dbReference type="PANTHER" id="PTHR31944">
    <property type="entry name" value="HEME-RESPONSIVE ZINC FINGER TRANSCRIPTION FACTOR HAP1"/>
    <property type="match status" value="1"/>
</dbReference>
<dbReference type="RefSeq" id="XP_020115706.1">
    <property type="nucleotide sequence ID" value="XM_020264159.1"/>
</dbReference>
<keyword evidence="4" id="KW-0238">DNA-binding</keyword>
<sequence length="371" mass="41742">MFEISSLDPYMSNLAFCTAGKESSDIERHSSSVPAPPFPQIYQVGPDLVWISMGSLMRMAMYMGLHQDPNNFGHMTVKDKEIRRRLWYTILEFNVQAALDSGISPMIQESDYNTQPPYNVSDDDVENAVQEDFIPKNSTTILLPSLLAKSLPLRLGVARIINSLQEETSYDHILVIGNELAAICRNLTAAVDTNPSMSDAYPTIQFAQNYCSHLLRRFSLCLHFRYAIKAKKNAPYSHSQKVCLEAALDLAALLEDRLYSRLLVTGGGMFRDIITRGALLIFLELAPDPEIETSNSAKRRSHARQSVLLEDARRVVQYAEDRMRHGETNVKGYEFLRMMLVQAEGRFSGLLTDGDLPKSLNDGLDTCHEIL</sequence>
<proteinExistence type="predicted"/>
<keyword evidence="3" id="KW-0805">Transcription regulation</keyword>
<reference evidence="8 9" key="1">
    <citation type="submission" date="2015-06" db="EMBL/GenBank/DDBJ databases">
        <title>Talaromyces atroroseus IBT 11181 draft genome.</title>
        <authorList>
            <person name="Rasmussen K.B."/>
            <person name="Rasmussen S."/>
            <person name="Petersen B."/>
            <person name="Sicheritz-Ponten T."/>
            <person name="Mortensen U.H."/>
            <person name="Thrane U."/>
        </authorList>
    </citation>
    <scope>NUCLEOTIDE SEQUENCE [LARGE SCALE GENOMIC DNA]</scope>
    <source>
        <strain evidence="8 9">IBT 11181</strain>
    </source>
</reference>
<dbReference type="InterPro" id="IPR007219">
    <property type="entry name" value="XnlR_reg_dom"/>
</dbReference>
<dbReference type="InterPro" id="IPR051430">
    <property type="entry name" value="Fungal_TF_Env_Response"/>
</dbReference>
<evidence type="ECO:0000313" key="9">
    <source>
        <dbReference type="Proteomes" id="UP000214365"/>
    </source>
</evidence>
<keyword evidence="1" id="KW-0479">Metal-binding</keyword>
<name>A0A1Q5Q6W2_TALAT</name>
<comment type="caution">
    <text evidence="8">The sequence shown here is derived from an EMBL/GenBank/DDBJ whole genome shotgun (WGS) entry which is preliminary data.</text>
</comment>
<evidence type="ECO:0000256" key="1">
    <source>
        <dbReference type="ARBA" id="ARBA00022723"/>
    </source>
</evidence>
<evidence type="ECO:0000256" key="3">
    <source>
        <dbReference type="ARBA" id="ARBA00023015"/>
    </source>
</evidence>
<dbReference type="GO" id="GO:0005634">
    <property type="term" value="C:nucleus"/>
    <property type="evidence" value="ECO:0007669"/>
    <property type="project" value="TreeGrafter"/>
</dbReference>
<protein>
    <recommendedName>
        <fullName evidence="7">Xylanolytic transcriptional activator regulatory domain-containing protein</fullName>
    </recommendedName>
</protein>
<keyword evidence="2" id="KW-0862">Zinc</keyword>
<evidence type="ECO:0000256" key="6">
    <source>
        <dbReference type="ARBA" id="ARBA00023242"/>
    </source>
</evidence>
<dbReference type="OrthoDB" id="4337792at2759"/>
<feature type="domain" description="Xylanolytic transcriptional activator regulatory" evidence="7">
    <location>
        <begin position="49"/>
        <end position="123"/>
    </location>
</feature>
<dbReference type="SMART" id="SM00906">
    <property type="entry name" value="Fungal_trans"/>
    <property type="match status" value="1"/>
</dbReference>
<evidence type="ECO:0000256" key="4">
    <source>
        <dbReference type="ARBA" id="ARBA00023125"/>
    </source>
</evidence>
<dbReference type="Proteomes" id="UP000214365">
    <property type="component" value="Unassembled WGS sequence"/>
</dbReference>
<dbReference type="AlphaFoldDB" id="A0A1Q5Q6W2"/>
<keyword evidence="5" id="KW-0804">Transcription</keyword>
<dbReference type="EMBL" id="LFMY01000019">
    <property type="protein sequence ID" value="OKL55585.1"/>
    <property type="molecule type" value="Genomic_DNA"/>
</dbReference>
<evidence type="ECO:0000256" key="2">
    <source>
        <dbReference type="ARBA" id="ARBA00022833"/>
    </source>
</evidence>
<dbReference type="CDD" id="cd12148">
    <property type="entry name" value="fungal_TF_MHR"/>
    <property type="match status" value="1"/>
</dbReference>
<gene>
    <name evidence="8" type="ORF">UA08_09174</name>
</gene>
<dbReference type="GO" id="GO:0006351">
    <property type="term" value="P:DNA-templated transcription"/>
    <property type="evidence" value="ECO:0007669"/>
    <property type="project" value="InterPro"/>
</dbReference>
<dbReference type="GO" id="GO:0008270">
    <property type="term" value="F:zinc ion binding"/>
    <property type="evidence" value="ECO:0007669"/>
    <property type="project" value="InterPro"/>
</dbReference>
<evidence type="ECO:0000313" key="8">
    <source>
        <dbReference type="EMBL" id="OKL55585.1"/>
    </source>
</evidence>
<keyword evidence="9" id="KW-1185">Reference proteome</keyword>
<keyword evidence="6" id="KW-0539">Nucleus</keyword>
<dbReference type="GO" id="GO:0000978">
    <property type="term" value="F:RNA polymerase II cis-regulatory region sequence-specific DNA binding"/>
    <property type="evidence" value="ECO:0007669"/>
    <property type="project" value="TreeGrafter"/>
</dbReference>
<dbReference type="GO" id="GO:0001228">
    <property type="term" value="F:DNA-binding transcription activator activity, RNA polymerase II-specific"/>
    <property type="evidence" value="ECO:0007669"/>
    <property type="project" value="TreeGrafter"/>
</dbReference>
<organism evidence="8 9">
    <name type="scientific">Talaromyces atroroseus</name>
    <dbReference type="NCBI Taxonomy" id="1441469"/>
    <lineage>
        <taxon>Eukaryota</taxon>
        <taxon>Fungi</taxon>
        <taxon>Dikarya</taxon>
        <taxon>Ascomycota</taxon>
        <taxon>Pezizomycotina</taxon>
        <taxon>Eurotiomycetes</taxon>
        <taxon>Eurotiomycetidae</taxon>
        <taxon>Eurotiales</taxon>
        <taxon>Trichocomaceae</taxon>
        <taxon>Talaromyces</taxon>
        <taxon>Talaromyces sect. Trachyspermi</taxon>
    </lineage>
</organism>
<dbReference type="GeneID" id="31008930"/>
<evidence type="ECO:0000256" key="5">
    <source>
        <dbReference type="ARBA" id="ARBA00023163"/>
    </source>
</evidence>